<dbReference type="Pfam" id="PF13460">
    <property type="entry name" value="NAD_binding_10"/>
    <property type="match status" value="1"/>
</dbReference>
<dbReference type="Proteomes" id="UP000186206">
    <property type="component" value="Unassembled WGS sequence"/>
</dbReference>
<dbReference type="InterPro" id="IPR036291">
    <property type="entry name" value="NAD(P)-bd_dom_sf"/>
</dbReference>
<proteinExistence type="predicted"/>
<dbReference type="Gene3D" id="3.40.50.720">
    <property type="entry name" value="NAD(P)-binding Rossmann-like Domain"/>
    <property type="match status" value="1"/>
</dbReference>
<dbReference type="SUPFAM" id="SSF51735">
    <property type="entry name" value="NAD(P)-binding Rossmann-fold domains"/>
    <property type="match status" value="1"/>
</dbReference>
<accession>A0ABX3FHQ6</accession>
<comment type="caution">
    <text evidence="2">The sequence shown here is derived from an EMBL/GenBank/DDBJ whole genome shotgun (WGS) entry which is preliminary data.</text>
</comment>
<dbReference type="PANTHER" id="PTHR14097">
    <property type="entry name" value="OXIDOREDUCTASE HTATIP2"/>
    <property type="match status" value="1"/>
</dbReference>
<name>A0ABX3FHQ6_9VIBR</name>
<organism evidence="2 3">
    <name type="scientific">Vibrio ponticus</name>
    <dbReference type="NCBI Taxonomy" id="265668"/>
    <lineage>
        <taxon>Bacteria</taxon>
        <taxon>Pseudomonadati</taxon>
        <taxon>Pseudomonadota</taxon>
        <taxon>Gammaproteobacteria</taxon>
        <taxon>Vibrionales</taxon>
        <taxon>Vibrionaceae</taxon>
        <taxon>Vibrio</taxon>
    </lineage>
</organism>
<dbReference type="EMBL" id="MJMI01000102">
    <property type="protein sequence ID" value="OLQ89852.1"/>
    <property type="molecule type" value="Genomic_DNA"/>
</dbReference>
<dbReference type="RefSeq" id="WP_075650135.1">
    <property type="nucleotide sequence ID" value="NZ_AP019657.1"/>
</dbReference>
<evidence type="ECO:0000313" key="3">
    <source>
        <dbReference type="Proteomes" id="UP000186206"/>
    </source>
</evidence>
<gene>
    <name evidence="2" type="ORF">BIY21_14480</name>
</gene>
<evidence type="ECO:0000259" key="1">
    <source>
        <dbReference type="Pfam" id="PF13460"/>
    </source>
</evidence>
<dbReference type="PANTHER" id="PTHR14097:SF7">
    <property type="entry name" value="OXIDOREDUCTASE HTATIP2"/>
    <property type="match status" value="1"/>
</dbReference>
<evidence type="ECO:0000313" key="2">
    <source>
        <dbReference type="EMBL" id="OLQ89852.1"/>
    </source>
</evidence>
<sequence length="226" mass="25396">MLKQQIVMIAGATGLVGNELMKLLLEERAIEHIYALTRSPLPYSHTKLETIQDPQLRIVDWDESKPAADKGYICLGTTRKQAGSKKALEDIDYHLVCELAKTMKLLGVQHLCVVSSIGAQPRSPSHYLRCKGKMEQAIEKMGFASVTFVRPGPLVGLRDEPRTDEAVVQWVFKFLRPLMVGALARYIPIPAELVARSMLYSSFESTPRPLKILDSVDMRSLIKKYQ</sequence>
<keyword evidence="3" id="KW-1185">Reference proteome</keyword>
<feature type="domain" description="NAD(P)-binding" evidence="1">
    <location>
        <begin position="11"/>
        <end position="167"/>
    </location>
</feature>
<reference evidence="2 3" key="1">
    <citation type="submission" date="2016-09" db="EMBL/GenBank/DDBJ databases">
        <title>Genomic Taxonomy of the Vibrionaceae.</title>
        <authorList>
            <person name="Gonzalez-Castillo A."/>
            <person name="Gomez-Gil B."/>
            <person name="Enciso-Ibarra K."/>
        </authorList>
    </citation>
    <scope>NUCLEOTIDE SEQUENCE [LARGE SCALE GENOMIC DNA]</scope>
    <source>
        <strain evidence="2 3">CAIM 1731</strain>
    </source>
</reference>
<dbReference type="InterPro" id="IPR016040">
    <property type="entry name" value="NAD(P)-bd_dom"/>
</dbReference>
<protein>
    <submittedName>
        <fullName evidence="2">Nucleoside-diphosphate sugar epimerase</fullName>
    </submittedName>
</protein>